<sequence>MTIFAVPYAVFPAMAGYGLGIIDSPGILLYLIVTVITLTSTTIFAILEIRYFILFGENSWWRHIRKPIIAGSYIMVFIYFIPAQFFIPEQETARKMVWDSLGCQPAIPPNRQLFVLSTDLVIPAYSILIAELIPSMEIGSAMFMNNYKLLVARTSKLSRKTLNLQWKLSIALTIQVNQLSGNKNPIFYFQSNFDISLFFLPVNAVVLMIKYSYHDQTINNLVFIVLSIHGSASTIIMLLIHKPYRDYIFSPFYRFFQRSTTFAVNMNTA</sequence>
<proteinExistence type="predicted"/>
<organism evidence="2 3">
    <name type="scientific">Caenorhabditis tropicalis</name>
    <dbReference type="NCBI Taxonomy" id="1561998"/>
    <lineage>
        <taxon>Eukaryota</taxon>
        <taxon>Metazoa</taxon>
        <taxon>Ecdysozoa</taxon>
        <taxon>Nematoda</taxon>
        <taxon>Chromadorea</taxon>
        <taxon>Rhabditida</taxon>
        <taxon>Rhabditina</taxon>
        <taxon>Rhabditomorpha</taxon>
        <taxon>Rhabditoidea</taxon>
        <taxon>Rhabditidae</taxon>
        <taxon>Peloderinae</taxon>
        <taxon>Caenorhabditis</taxon>
    </lineage>
</organism>
<keyword evidence="2" id="KW-1185">Reference proteome</keyword>
<keyword evidence="1" id="KW-0472">Membrane</keyword>
<dbReference type="PANTHER" id="PTHR22941">
    <property type="entry name" value="SERPENTINE RECEPTOR"/>
    <property type="match status" value="1"/>
</dbReference>
<feature type="transmembrane region" description="Helical" evidence="1">
    <location>
        <begin position="68"/>
        <end position="87"/>
    </location>
</feature>
<protein>
    <submittedName>
        <fullName evidence="3">G_PROTEIN_RECEP_F1_2 domain-containing protein</fullName>
    </submittedName>
</protein>
<dbReference type="AlphaFoldDB" id="A0A1I7TXS6"/>
<feature type="transmembrane region" description="Helical" evidence="1">
    <location>
        <begin position="120"/>
        <end position="143"/>
    </location>
</feature>
<keyword evidence="1" id="KW-1133">Transmembrane helix</keyword>
<feature type="transmembrane region" description="Helical" evidence="1">
    <location>
        <begin position="27"/>
        <end position="47"/>
    </location>
</feature>
<dbReference type="InterPro" id="IPR053220">
    <property type="entry name" value="Nematode_rcpt-like_serp_H"/>
</dbReference>
<evidence type="ECO:0000313" key="2">
    <source>
        <dbReference type="Proteomes" id="UP000095282"/>
    </source>
</evidence>
<feature type="transmembrane region" description="Helical" evidence="1">
    <location>
        <begin position="221"/>
        <end position="240"/>
    </location>
</feature>
<accession>A0A1I7TXS6</accession>
<keyword evidence="1" id="KW-0812">Transmembrane</keyword>
<reference evidence="3" key="1">
    <citation type="submission" date="2016-11" db="UniProtKB">
        <authorList>
            <consortium name="WormBaseParasite"/>
        </authorList>
    </citation>
    <scope>IDENTIFICATION</scope>
</reference>
<dbReference type="eggNOG" id="ENOG502TGZZ">
    <property type="taxonomic scope" value="Eukaryota"/>
</dbReference>
<evidence type="ECO:0000313" key="3">
    <source>
        <dbReference type="WBParaSite" id="Csp11.Scaffold629.g12861.t1"/>
    </source>
</evidence>
<name>A0A1I7TXS6_9PELO</name>
<dbReference type="PANTHER" id="PTHR22941:SF299">
    <property type="entry name" value="SERPENTINE RECEPTOR, CLASS H"/>
    <property type="match status" value="1"/>
</dbReference>
<evidence type="ECO:0000256" key="1">
    <source>
        <dbReference type="SAM" id="Phobius"/>
    </source>
</evidence>
<dbReference type="WBParaSite" id="Csp11.Scaffold629.g12861.t1">
    <property type="protein sequence ID" value="Csp11.Scaffold629.g12861.t1"/>
    <property type="gene ID" value="Csp11.Scaffold629.g12861"/>
</dbReference>
<dbReference type="Proteomes" id="UP000095282">
    <property type="component" value="Unplaced"/>
</dbReference>
<dbReference type="STRING" id="1561998.A0A1I7TXS6"/>
<dbReference type="Pfam" id="PF10318">
    <property type="entry name" value="7TM_GPCR_Srh"/>
    <property type="match status" value="2"/>
</dbReference>
<dbReference type="InterPro" id="IPR019422">
    <property type="entry name" value="7TM_GPCR_serpentine_rcpt_Srh"/>
</dbReference>